<evidence type="ECO:0000256" key="1">
    <source>
        <dbReference type="ARBA" id="ARBA00004127"/>
    </source>
</evidence>
<dbReference type="GO" id="GO:0016740">
    <property type="term" value="F:transferase activity"/>
    <property type="evidence" value="ECO:0007669"/>
    <property type="project" value="UniProtKB-ARBA"/>
</dbReference>
<comment type="subcellular location">
    <subcellularLocation>
        <location evidence="1">Endomembrane system</location>
        <topology evidence="1">Multi-pass membrane protein</topology>
    </subcellularLocation>
</comment>
<evidence type="ECO:0000313" key="7">
    <source>
        <dbReference type="Proteomes" id="UP000066014"/>
    </source>
</evidence>
<protein>
    <recommendedName>
        <fullName evidence="8">Protein-S-isoprenylcysteine methyltransferase</fullName>
    </recommendedName>
</protein>
<dbReference type="Gene3D" id="1.20.120.1630">
    <property type="match status" value="1"/>
</dbReference>
<keyword evidence="2 5" id="KW-0812">Transmembrane</keyword>
<reference evidence="6 7" key="1">
    <citation type="journal article" date="2014" name="Nat. Commun.">
        <title>Physiological and genomic features of highly alkaliphilic hydrogen-utilizing Betaproteobacteria from a continental serpentinizing site.</title>
        <authorList>
            <person name="Suzuki S."/>
            <person name="Kuenen J.G."/>
            <person name="Schipper K."/>
            <person name="van der Velde S."/>
            <person name="Ishii S."/>
            <person name="Wu A."/>
            <person name="Sorokin D.Y."/>
            <person name="Tenney A."/>
            <person name="Meng X.Y."/>
            <person name="Morrill P.L."/>
            <person name="Kamagata Y."/>
            <person name="Muyzer G."/>
            <person name="Nealson K.H."/>
        </authorList>
    </citation>
    <scope>NUCLEOTIDE SEQUENCE [LARGE SCALE GENOMIC DNA]</scope>
    <source>
        <strain evidence="6 7">B1</strain>
    </source>
</reference>
<dbReference type="EMBL" id="AP014569">
    <property type="protein sequence ID" value="BAO83595.1"/>
    <property type="molecule type" value="Genomic_DNA"/>
</dbReference>
<dbReference type="OrthoDB" id="9811969at2"/>
<dbReference type="InterPro" id="IPR007318">
    <property type="entry name" value="Phopholipid_MeTrfase"/>
</dbReference>
<feature type="transmembrane region" description="Helical" evidence="5">
    <location>
        <begin position="35"/>
        <end position="59"/>
    </location>
</feature>
<evidence type="ECO:0000256" key="2">
    <source>
        <dbReference type="ARBA" id="ARBA00022692"/>
    </source>
</evidence>
<dbReference type="HOGENOM" id="CLU_065200_4_2_4"/>
<feature type="transmembrane region" description="Helical" evidence="5">
    <location>
        <begin position="94"/>
        <end position="120"/>
    </location>
</feature>
<evidence type="ECO:0000256" key="3">
    <source>
        <dbReference type="ARBA" id="ARBA00022989"/>
    </source>
</evidence>
<dbReference type="AlphaFoldDB" id="A0A060NQF1"/>
<gene>
    <name evidence="6" type="ORF">SMCB_1367</name>
</gene>
<accession>A0A060NQF1</accession>
<keyword evidence="4 5" id="KW-0472">Membrane</keyword>
<name>A0A060NQF1_9BURK</name>
<keyword evidence="3 5" id="KW-1133">Transmembrane helix</keyword>
<keyword evidence="7" id="KW-1185">Reference proteome</keyword>
<proteinExistence type="predicted"/>
<feature type="transmembrane region" description="Helical" evidence="5">
    <location>
        <begin position="12"/>
        <end position="29"/>
    </location>
</feature>
<dbReference type="Proteomes" id="UP000066014">
    <property type="component" value="Chromosome"/>
</dbReference>
<organism evidence="6 7">
    <name type="scientific">Serpentinimonas maccroryi</name>
    <dbReference type="NCBI Taxonomy" id="1458426"/>
    <lineage>
        <taxon>Bacteria</taxon>
        <taxon>Pseudomonadati</taxon>
        <taxon>Pseudomonadota</taxon>
        <taxon>Betaproteobacteria</taxon>
        <taxon>Burkholderiales</taxon>
        <taxon>Comamonadaceae</taxon>
        <taxon>Serpentinimonas</taxon>
    </lineage>
</organism>
<dbReference type="RefSeq" id="WP_045535884.1">
    <property type="nucleotide sequence ID" value="NZ_AP014569.1"/>
</dbReference>
<evidence type="ECO:0000313" key="6">
    <source>
        <dbReference type="EMBL" id="BAO83595.1"/>
    </source>
</evidence>
<evidence type="ECO:0000256" key="5">
    <source>
        <dbReference type="SAM" id="Phobius"/>
    </source>
</evidence>
<dbReference type="KEGG" id="cbab:SMCB_1367"/>
<dbReference type="GO" id="GO:0012505">
    <property type="term" value="C:endomembrane system"/>
    <property type="evidence" value="ECO:0007669"/>
    <property type="project" value="UniProtKB-SubCell"/>
</dbReference>
<dbReference type="Pfam" id="PF04191">
    <property type="entry name" value="PEMT"/>
    <property type="match status" value="1"/>
</dbReference>
<evidence type="ECO:0000256" key="4">
    <source>
        <dbReference type="ARBA" id="ARBA00023136"/>
    </source>
</evidence>
<dbReference type="STRING" id="1458426.SMCB_1367"/>
<dbReference type="PANTHER" id="PTHR12714:SF24">
    <property type="entry name" value="SLR1182 PROTEIN"/>
    <property type="match status" value="1"/>
</dbReference>
<evidence type="ECO:0008006" key="8">
    <source>
        <dbReference type="Google" id="ProtNLM"/>
    </source>
</evidence>
<sequence length="151" mass="16856">MHWLELKLPPPALVLLLALLMWLAPMWVAPLPWAWRIALAAALLGLGLAIGLVAVAACWRARTTIHPNHPMRTTALVTGGVFRFSRNPMYLCQLLCLLAWAAYLSNPLALALAPLFVLYLNRFQIAPEERALAALFGARYAAYKSTVRRWL</sequence>
<dbReference type="PANTHER" id="PTHR12714">
    <property type="entry name" value="PROTEIN-S ISOPRENYLCYSTEINE O-METHYLTRANSFERASE"/>
    <property type="match status" value="1"/>
</dbReference>